<keyword evidence="1" id="KW-0732">Signal</keyword>
<accession>A0A9E8CSE9</accession>
<reference evidence="3" key="1">
    <citation type="submission" date="2022-08" db="EMBL/GenBank/DDBJ databases">
        <title>Complete Genome Sequences of 2 Bosea sp. soil isolates.</title>
        <authorList>
            <person name="Alvarez Arevalo M."/>
            <person name="Sterndorff E.B."/>
            <person name="Faurdal D."/>
            <person name="Joergensen T.S."/>
            <person name="Weber T."/>
        </authorList>
    </citation>
    <scope>NUCLEOTIDE SEQUENCE</scope>
    <source>
        <strain evidence="3">NBC_00436</strain>
        <plasmid evidence="3">pNBC436</plasmid>
    </source>
</reference>
<protein>
    <submittedName>
        <fullName evidence="3">ABC transporter substrate-binding protein</fullName>
    </submittedName>
</protein>
<dbReference type="EMBL" id="CP102775">
    <property type="protein sequence ID" value="UZF90149.1"/>
    <property type="molecule type" value="Genomic_DNA"/>
</dbReference>
<dbReference type="PANTHER" id="PTHR30006:SF2">
    <property type="entry name" value="ABC TRANSPORTER SUBSTRATE-BINDING PROTEIN"/>
    <property type="match status" value="1"/>
</dbReference>
<keyword evidence="2" id="KW-0574">Periplasm</keyword>
<dbReference type="GO" id="GO:0030288">
    <property type="term" value="C:outer membrane-bounded periplasmic space"/>
    <property type="evidence" value="ECO:0007669"/>
    <property type="project" value="TreeGrafter"/>
</dbReference>
<dbReference type="GO" id="GO:0030976">
    <property type="term" value="F:thiamine pyrophosphate binding"/>
    <property type="evidence" value="ECO:0007669"/>
    <property type="project" value="TreeGrafter"/>
</dbReference>
<geneLocation type="plasmid" evidence="3">
    <name>pNBC436</name>
</geneLocation>
<dbReference type="Pfam" id="PF13416">
    <property type="entry name" value="SBP_bac_8"/>
    <property type="match status" value="1"/>
</dbReference>
<dbReference type="GO" id="GO:0015888">
    <property type="term" value="P:thiamine transport"/>
    <property type="evidence" value="ECO:0007669"/>
    <property type="project" value="TreeGrafter"/>
</dbReference>
<organism evidence="3">
    <name type="scientific">Bosea sp. NBC_00436</name>
    <dbReference type="NCBI Taxonomy" id="2969620"/>
    <lineage>
        <taxon>Bacteria</taxon>
        <taxon>Pseudomonadati</taxon>
        <taxon>Pseudomonadota</taxon>
        <taxon>Alphaproteobacteria</taxon>
        <taxon>Hyphomicrobiales</taxon>
        <taxon>Boseaceae</taxon>
        <taxon>Bosea</taxon>
    </lineage>
</organism>
<dbReference type="PANTHER" id="PTHR30006">
    <property type="entry name" value="THIAMINE-BINDING PERIPLASMIC PROTEIN-RELATED"/>
    <property type="match status" value="1"/>
</dbReference>
<evidence type="ECO:0000256" key="1">
    <source>
        <dbReference type="ARBA" id="ARBA00022729"/>
    </source>
</evidence>
<dbReference type="SUPFAM" id="SSF53850">
    <property type="entry name" value="Periplasmic binding protein-like II"/>
    <property type="match status" value="1"/>
</dbReference>
<keyword evidence="3" id="KW-0614">Plasmid</keyword>
<dbReference type="AlphaFoldDB" id="A0A9E8CSE9"/>
<evidence type="ECO:0000256" key="2">
    <source>
        <dbReference type="ARBA" id="ARBA00022764"/>
    </source>
</evidence>
<dbReference type="InterPro" id="IPR006059">
    <property type="entry name" value="SBP"/>
</dbReference>
<proteinExistence type="predicted"/>
<sequence length="365" mass="39687">MGPHPGAIEFGHMALIAKKRGLPMKRIIGAAAIATLLAATSGAGAQEATLVVNSWGGPYEKLHKQLVFEPFEKANNVKIKVVTLYSADTLAQLRAQKSAPQYDVVHFSGGQEVIAAREGLLAPIKPEELSNGKDLYPFAAEGMARGEGPVHLVTAIGLLYNEKKVPKSPTSWKDLWDSAYGDHLILTDLSNSYGLLGFLMMNRVWGGSLEDTRPGLKKVGELLDRSVIINSSPEVQQNFAQNDAWLAPFSQDYAYIIRQSGQPVKFVTAKEGVPAVFFTANLVANRPNQALAKKLIDFELSPEVQAAFAREMRYSPTNSKTQLAADVAGDVVYGDAVGSLVRFDPVVLDKIRNGLVEDWKKLIAK</sequence>
<dbReference type="Gene3D" id="3.40.190.10">
    <property type="entry name" value="Periplasmic binding protein-like II"/>
    <property type="match status" value="2"/>
</dbReference>
<gene>
    <name evidence="3" type="ORF">NWE54_26775</name>
</gene>
<dbReference type="CDD" id="cd13589">
    <property type="entry name" value="PBP2_polyamine_RpCGA009"/>
    <property type="match status" value="1"/>
</dbReference>
<name>A0A9E8CSE9_9HYPH</name>
<evidence type="ECO:0000313" key="3">
    <source>
        <dbReference type="EMBL" id="UZF90149.1"/>
    </source>
</evidence>
<dbReference type="GO" id="GO:0030975">
    <property type="term" value="F:thiamine binding"/>
    <property type="evidence" value="ECO:0007669"/>
    <property type="project" value="TreeGrafter"/>
</dbReference>